<keyword evidence="2" id="KW-0472">Membrane</keyword>
<evidence type="ECO:0000313" key="4">
    <source>
        <dbReference type="Proteomes" id="UP001430356"/>
    </source>
</evidence>
<keyword evidence="2" id="KW-0812">Transmembrane</keyword>
<organism evidence="3 4">
    <name type="scientific">Novymonas esmeraldas</name>
    <dbReference type="NCBI Taxonomy" id="1808958"/>
    <lineage>
        <taxon>Eukaryota</taxon>
        <taxon>Discoba</taxon>
        <taxon>Euglenozoa</taxon>
        <taxon>Kinetoplastea</taxon>
        <taxon>Metakinetoplastina</taxon>
        <taxon>Trypanosomatida</taxon>
        <taxon>Trypanosomatidae</taxon>
        <taxon>Novymonas</taxon>
    </lineage>
</organism>
<dbReference type="EMBL" id="JAECZO010000102">
    <property type="protein sequence ID" value="KAK7197335.1"/>
    <property type="molecule type" value="Genomic_DNA"/>
</dbReference>
<protein>
    <submittedName>
        <fullName evidence="3">Uncharacterized protein</fullName>
    </submittedName>
</protein>
<proteinExistence type="predicted"/>
<reference evidence="3 4" key="1">
    <citation type="journal article" date="2021" name="MBio">
        <title>A New Model Trypanosomatid, Novymonas esmeraldas: Genomic Perception of Its 'Candidatus Pandoraea novymonadis' Endosymbiont.</title>
        <authorList>
            <person name="Zakharova A."/>
            <person name="Saura A."/>
            <person name="Butenko A."/>
            <person name="Podesvova L."/>
            <person name="Warmusova S."/>
            <person name="Kostygov A.Y."/>
            <person name="Nenarokova A."/>
            <person name="Lukes J."/>
            <person name="Opperdoes F.R."/>
            <person name="Yurchenko V."/>
        </authorList>
    </citation>
    <scope>NUCLEOTIDE SEQUENCE [LARGE SCALE GENOMIC DNA]</scope>
    <source>
        <strain evidence="3 4">E262AT.01</strain>
    </source>
</reference>
<feature type="transmembrane region" description="Helical" evidence="2">
    <location>
        <begin position="73"/>
        <end position="92"/>
    </location>
</feature>
<name>A0AAW0ESX7_9TRYP</name>
<comment type="caution">
    <text evidence="3">The sequence shown here is derived from an EMBL/GenBank/DDBJ whole genome shotgun (WGS) entry which is preliminary data.</text>
</comment>
<dbReference type="AlphaFoldDB" id="A0AAW0ESX7"/>
<sequence>MRQRTDAHEDHISGGGAFGTSDRLRQANAERLQTLLSRTAAPAGAAKTRAGAALTGDYLDFENAEFGGRWMNVGWAVLVALALILFYVMWFTDWVR</sequence>
<keyword evidence="2" id="KW-1133">Transmembrane helix</keyword>
<evidence type="ECO:0000313" key="3">
    <source>
        <dbReference type="EMBL" id="KAK7197335.1"/>
    </source>
</evidence>
<evidence type="ECO:0000256" key="2">
    <source>
        <dbReference type="SAM" id="Phobius"/>
    </source>
</evidence>
<feature type="region of interest" description="Disordered" evidence="1">
    <location>
        <begin position="1"/>
        <end position="23"/>
    </location>
</feature>
<dbReference type="Proteomes" id="UP001430356">
    <property type="component" value="Unassembled WGS sequence"/>
</dbReference>
<keyword evidence="4" id="KW-1185">Reference proteome</keyword>
<accession>A0AAW0ESX7</accession>
<evidence type="ECO:0000256" key="1">
    <source>
        <dbReference type="SAM" id="MobiDB-lite"/>
    </source>
</evidence>
<gene>
    <name evidence="3" type="ORF">NESM_000680700</name>
</gene>
<feature type="compositionally biased region" description="Basic and acidic residues" evidence="1">
    <location>
        <begin position="1"/>
        <end position="12"/>
    </location>
</feature>